<evidence type="ECO:0000259" key="1">
    <source>
        <dbReference type="Pfam" id="PF08031"/>
    </source>
</evidence>
<dbReference type="EMBL" id="KZ679286">
    <property type="protein sequence ID" value="PTB34957.1"/>
    <property type="molecule type" value="Genomic_DNA"/>
</dbReference>
<evidence type="ECO:0000313" key="3">
    <source>
        <dbReference type="Proteomes" id="UP000240493"/>
    </source>
</evidence>
<accession>A0A2T3YR11</accession>
<dbReference type="STRING" id="1042311.A0A2T3YR11"/>
<dbReference type="Gene3D" id="3.40.462.20">
    <property type="match status" value="1"/>
</dbReference>
<reference evidence="2 3" key="1">
    <citation type="submission" date="2016-07" db="EMBL/GenBank/DDBJ databases">
        <title>Multiple horizontal gene transfer events from other fungi enriched the ability of initially mycotrophic Trichoderma (Ascomycota) to feed on dead plant biomass.</title>
        <authorList>
            <consortium name="DOE Joint Genome Institute"/>
            <person name="Aerts A."/>
            <person name="Atanasova L."/>
            <person name="Chenthamara K."/>
            <person name="Zhang J."/>
            <person name="Grujic M."/>
            <person name="Henrissat B."/>
            <person name="Kuo A."/>
            <person name="Salamov A."/>
            <person name="Lipzen A."/>
            <person name="Labutti K."/>
            <person name="Barry K."/>
            <person name="Miao Y."/>
            <person name="Rahimi M.J."/>
            <person name="Shen Q."/>
            <person name="Grigoriev I.V."/>
            <person name="Kubicek C.P."/>
            <person name="Druzhinina I.S."/>
        </authorList>
    </citation>
    <scope>NUCLEOTIDE SEQUENCE [LARGE SCALE GENOMIC DNA]</scope>
    <source>
        <strain evidence="2 3">CBS 433.97</strain>
    </source>
</reference>
<dbReference type="GO" id="GO:0016491">
    <property type="term" value="F:oxidoreductase activity"/>
    <property type="evidence" value="ECO:0007669"/>
    <property type="project" value="InterPro"/>
</dbReference>
<dbReference type="AlphaFoldDB" id="A0A2T3YR11"/>
<dbReference type="InterPro" id="IPR012951">
    <property type="entry name" value="BBE"/>
</dbReference>
<dbReference type="GO" id="GO:0050660">
    <property type="term" value="F:flavin adenine dinucleotide binding"/>
    <property type="evidence" value="ECO:0007669"/>
    <property type="project" value="InterPro"/>
</dbReference>
<name>A0A2T3YR11_TRIA4</name>
<dbReference type="Pfam" id="PF08031">
    <property type="entry name" value="BBE"/>
    <property type="match status" value="1"/>
</dbReference>
<dbReference type="Gene3D" id="3.30.465.10">
    <property type="match status" value="1"/>
</dbReference>
<feature type="domain" description="Berberine/berberine-like" evidence="1">
    <location>
        <begin position="72"/>
        <end position="110"/>
    </location>
</feature>
<dbReference type="InterPro" id="IPR016169">
    <property type="entry name" value="FAD-bd_PCMH_sub2"/>
</dbReference>
<protein>
    <recommendedName>
        <fullName evidence="1">Berberine/berberine-like domain-containing protein</fullName>
    </recommendedName>
</protein>
<dbReference type="Proteomes" id="UP000240493">
    <property type="component" value="Unassembled WGS sequence"/>
</dbReference>
<sequence>MTGTQIVVETPVTNVDLNELTSVHPEWRSAFWNVIHVVEWLEPMRYDHLQHTTNELLKLLDPLKKLSPGGGAYVNEAHYLEPNWQQAYYGSHHGKLLAVKNHYDPTYIFYCFKCVGWRGEKDYEFNSEHTAYRLRE</sequence>
<dbReference type="OrthoDB" id="9983560at2759"/>
<proteinExistence type="predicted"/>
<keyword evidence="3" id="KW-1185">Reference proteome</keyword>
<evidence type="ECO:0000313" key="2">
    <source>
        <dbReference type="EMBL" id="PTB34957.1"/>
    </source>
</evidence>
<gene>
    <name evidence="2" type="ORF">M441DRAFT_32369</name>
</gene>
<organism evidence="2 3">
    <name type="scientific">Trichoderma asperellum (strain ATCC 204424 / CBS 433.97 / NBRC 101777)</name>
    <dbReference type="NCBI Taxonomy" id="1042311"/>
    <lineage>
        <taxon>Eukaryota</taxon>
        <taxon>Fungi</taxon>
        <taxon>Dikarya</taxon>
        <taxon>Ascomycota</taxon>
        <taxon>Pezizomycotina</taxon>
        <taxon>Sordariomycetes</taxon>
        <taxon>Hypocreomycetidae</taxon>
        <taxon>Hypocreales</taxon>
        <taxon>Hypocreaceae</taxon>
        <taxon>Trichoderma</taxon>
    </lineage>
</organism>